<proteinExistence type="inferred from homology"/>
<dbReference type="Gene3D" id="3.30.200.20">
    <property type="entry name" value="Phosphorylase Kinase, domain 1"/>
    <property type="match status" value="1"/>
</dbReference>
<evidence type="ECO:0000256" key="5">
    <source>
        <dbReference type="ARBA" id="ARBA00037982"/>
    </source>
</evidence>
<sequence>MSSAFFRRPTDSSSSSSDDENSEIDLPSHQSNNSDEGEIRTVTTESLPSHGSLSVGEEADIPAVANVDRHRTNLISALLEDFARNRASDYLNEANPGVKFDKSSPEVQSLAQSVYHQVSQSLALTGILPANNATDGNPQARAAYLAGIESLALGNVQNHRTLQGQARSQLQASEQQLAVARIDNQQLLPHVLQQSMANLSFRQDQSYLSSPYSDLILSQSPARQSHYESSFQQLRLLGKGGFGKVYHAYNIFDKKEYAVKKIPLSPRLSQRYRESGHKELESVLREVQALAQLEHNNVVRYHATWIEEPKRSPDASALYQPGKHGVSAQGQKLIADHPTHSPPGVRLPQAPTRAAEHSYGILFGADSRPTTPIRDVEGGLEPMWSANETEHEPSSARPSEIFTDGNARPSAAQDSIIDDSVYVLHVQMSVYPGTLAEYLAPAPTSNRGSAPIKRHCFHLMPALRILMGILCGLQYTHARGLIHRDIKPSNIFVSNLDLTTTELIPDGYHDVGSCGSCPKSNPYFINPRIGDFGLVAQLARDDSIDRSDGNQRPNKIVGTEYYRPPSQANVDEKVDVFALGVILIELLWPCMTSTERMHVLGDVQKGKIPPNLARKLDDESHQPGTGDLVIDCISGMIEQDARRRWGCAQIKDRLEMLLKRCEIHSNNGTGDGTVDGVDLDEMSRVRSVDEATDQTTSLDGQVQ</sequence>
<evidence type="ECO:0000259" key="8">
    <source>
        <dbReference type="PROSITE" id="PS50011"/>
    </source>
</evidence>
<evidence type="ECO:0000256" key="1">
    <source>
        <dbReference type="ARBA" id="ARBA00022679"/>
    </source>
</evidence>
<evidence type="ECO:0000256" key="7">
    <source>
        <dbReference type="SAM" id="MobiDB-lite"/>
    </source>
</evidence>
<dbReference type="SMART" id="SM00220">
    <property type="entry name" value="S_TKc"/>
    <property type="match status" value="1"/>
</dbReference>
<dbReference type="Pfam" id="PF00069">
    <property type="entry name" value="Pkinase"/>
    <property type="match status" value="2"/>
</dbReference>
<dbReference type="InterPro" id="IPR011009">
    <property type="entry name" value="Kinase-like_dom_sf"/>
</dbReference>
<dbReference type="InterPro" id="IPR008271">
    <property type="entry name" value="Ser/Thr_kinase_AS"/>
</dbReference>
<evidence type="ECO:0000313" key="9">
    <source>
        <dbReference type="EMBL" id="KAJ9613190.1"/>
    </source>
</evidence>
<evidence type="ECO:0000256" key="4">
    <source>
        <dbReference type="ARBA" id="ARBA00022840"/>
    </source>
</evidence>
<feature type="domain" description="Protein kinase" evidence="8">
    <location>
        <begin position="231"/>
        <end position="658"/>
    </location>
</feature>
<dbReference type="PROSITE" id="PS00108">
    <property type="entry name" value="PROTEIN_KINASE_ST"/>
    <property type="match status" value="1"/>
</dbReference>
<accession>A0AA39CLZ7</accession>
<dbReference type="PROSITE" id="PS00107">
    <property type="entry name" value="PROTEIN_KINASE_ATP"/>
    <property type="match status" value="1"/>
</dbReference>
<organism evidence="9 10">
    <name type="scientific">Cladophialophora chaetospira</name>
    <dbReference type="NCBI Taxonomy" id="386627"/>
    <lineage>
        <taxon>Eukaryota</taxon>
        <taxon>Fungi</taxon>
        <taxon>Dikarya</taxon>
        <taxon>Ascomycota</taxon>
        <taxon>Pezizomycotina</taxon>
        <taxon>Eurotiomycetes</taxon>
        <taxon>Chaetothyriomycetidae</taxon>
        <taxon>Chaetothyriales</taxon>
        <taxon>Herpotrichiellaceae</taxon>
        <taxon>Cladophialophora</taxon>
    </lineage>
</organism>
<dbReference type="SUPFAM" id="SSF56112">
    <property type="entry name" value="Protein kinase-like (PK-like)"/>
    <property type="match status" value="1"/>
</dbReference>
<evidence type="ECO:0000256" key="2">
    <source>
        <dbReference type="ARBA" id="ARBA00022741"/>
    </source>
</evidence>
<evidence type="ECO:0000256" key="6">
    <source>
        <dbReference type="PROSITE-ProRule" id="PRU10141"/>
    </source>
</evidence>
<protein>
    <recommendedName>
        <fullName evidence="8">Protein kinase domain-containing protein</fullName>
    </recommendedName>
</protein>
<dbReference type="GO" id="GO:0004694">
    <property type="term" value="F:eukaryotic translation initiation factor 2alpha kinase activity"/>
    <property type="evidence" value="ECO:0007669"/>
    <property type="project" value="TreeGrafter"/>
</dbReference>
<comment type="similarity">
    <text evidence="5">Belongs to the protein kinase superfamily. Ser/Thr protein kinase family. GCN2 subfamily.</text>
</comment>
<dbReference type="Proteomes" id="UP001172673">
    <property type="component" value="Unassembled WGS sequence"/>
</dbReference>
<name>A0AA39CLZ7_9EURO</name>
<dbReference type="PANTHER" id="PTHR11042:SF195">
    <property type="entry name" value="KINASE, PUTATIVE (AFU_ORTHOLOGUE AFUA_2G16620)-RELATED"/>
    <property type="match status" value="1"/>
</dbReference>
<dbReference type="GO" id="GO:0005829">
    <property type="term" value="C:cytosol"/>
    <property type="evidence" value="ECO:0007669"/>
    <property type="project" value="TreeGrafter"/>
</dbReference>
<dbReference type="GO" id="GO:0005524">
    <property type="term" value="F:ATP binding"/>
    <property type="evidence" value="ECO:0007669"/>
    <property type="project" value="UniProtKB-UniRule"/>
</dbReference>
<dbReference type="InterPro" id="IPR050339">
    <property type="entry name" value="CC_SR_Kinase"/>
</dbReference>
<comment type="caution">
    <text evidence="9">The sequence shown here is derived from an EMBL/GenBank/DDBJ whole genome shotgun (WGS) entry which is preliminary data.</text>
</comment>
<dbReference type="AlphaFoldDB" id="A0AA39CLZ7"/>
<feature type="binding site" evidence="6">
    <location>
        <position position="261"/>
    </location>
    <ligand>
        <name>ATP</name>
        <dbReference type="ChEBI" id="CHEBI:30616"/>
    </ligand>
</feature>
<keyword evidence="4 6" id="KW-0067">ATP-binding</keyword>
<dbReference type="Gene3D" id="1.10.510.10">
    <property type="entry name" value="Transferase(Phosphotransferase) domain 1"/>
    <property type="match status" value="1"/>
</dbReference>
<dbReference type="EMBL" id="JAPDRK010000004">
    <property type="protein sequence ID" value="KAJ9613190.1"/>
    <property type="molecule type" value="Genomic_DNA"/>
</dbReference>
<keyword evidence="2 6" id="KW-0547">Nucleotide-binding</keyword>
<feature type="region of interest" description="Disordered" evidence="7">
    <location>
        <begin position="1"/>
        <end position="55"/>
    </location>
</feature>
<keyword evidence="3" id="KW-0418">Kinase</keyword>
<gene>
    <name evidence="9" type="ORF">H2200_003131</name>
</gene>
<dbReference type="PANTHER" id="PTHR11042">
    <property type="entry name" value="EUKARYOTIC TRANSLATION INITIATION FACTOR 2-ALPHA KINASE EIF2-ALPHA KINASE -RELATED"/>
    <property type="match status" value="1"/>
</dbReference>
<dbReference type="GO" id="GO:0005634">
    <property type="term" value="C:nucleus"/>
    <property type="evidence" value="ECO:0007669"/>
    <property type="project" value="TreeGrafter"/>
</dbReference>
<evidence type="ECO:0000313" key="10">
    <source>
        <dbReference type="Proteomes" id="UP001172673"/>
    </source>
</evidence>
<evidence type="ECO:0000256" key="3">
    <source>
        <dbReference type="ARBA" id="ARBA00022777"/>
    </source>
</evidence>
<dbReference type="PROSITE" id="PS50011">
    <property type="entry name" value="PROTEIN_KINASE_DOM"/>
    <property type="match status" value="1"/>
</dbReference>
<keyword evidence="10" id="KW-1185">Reference proteome</keyword>
<feature type="compositionally biased region" description="Polar residues" evidence="7">
    <location>
        <begin position="41"/>
        <end position="52"/>
    </location>
</feature>
<dbReference type="GO" id="GO:1990625">
    <property type="term" value="P:negative regulation of cytoplasmic translational initiation in response to stress"/>
    <property type="evidence" value="ECO:0007669"/>
    <property type="project" value="TreeGrafter"/>
</dbReference>
<dbReference type="InterPro" id="IPR000719">
    <property type="entry name" value="Prot_kinase_dom"/>
</dbReference>
<keyword evidence="1" id="KW-0808">Transferase</keyword>
<dbReference type="InterPro" id="IPR017441">
    <property type="entry name" value="Protein_kinase_ATP_BS"/>
</dbReference>
<reference evidence="9" key="1">
    <citation type="submission" date="2022-10" db="EMBL/GenBank/DDBJ databases">
        <title>Culturing micro-colonial fungi from biological soil crusts in the Mojave desert and describing Neophaeococcomyces mojavensis, and introducing the new genera and species Taxawa tesnikishii.</title>
        <authorList>
            <person name="Kurbessoian T."/>
            <person name="Stajich J.E."/>
        </authorList>
    </citation>
    <scope>NUCLEOTIDE SEQUENCE</scope>
    <source>
        <strain evidence="9">TK_41</strain>
    </source>
</reference>